<feature type="compositionally biased region" description="Polar residues" evidence="1">
    <location>
        <begin position="332"/>
        <end position="343"/>
    </location>
</feature>
<feature type="region of interest" description="Disordered" evidence="1">
    <location>
        <begin position="220"/>
        <end position="443"/>
    </location>
</feature>
<feature type="compositionally biased region" description="Basic and acidic residues" evidence="1">
    <location>
        <begin position="429"/>
        <end position="443"/>
    </location>
</feature>
<keyword evidence="2" id="KW-0472">Membrane</keyword>
<keyword evidence="2" id="KW-1133">Transmembrane helix</keyword>
<evidence type="ECO:0000256" key="2">
    <source>
        <dbReference type="SAM" id="Phobius"/>
    </source>
</evidence>
<dbReference type="AlphaFoldDB" id="A0A9P0JIB4"/>
<feature type="compositionally biased region" description="Basic and acidic residues" evidence="1">
    <location>
        <begin position="397"/>
        <end position="418"/>
    </location>
</feature>
<accession>A0A9P0JIB4</accession>
<feature type="compositionally biased region" description="Basic and acidic residues" evidence="1">
    <location>
        <begin position="346"/>
        <end position="364"/>
    </location>
</feature>
<protein>
    <recommendedName>
        <fullName evidence="5">Golgi integral membrane protein 4</fullName>
    </recommendedName>
</protein>
<comment type="caution">
    <text evidence="3">The sequence shown here is derived from an EMBL/GenBank/DDBJ whole genome shotgun (WGS) entry which is preliminary data.</text>
</comment>
<evidence type="ECO:0008006" key="5">
    <source>
        <dbReference type="Google" id="ProtNLM"/>
    </source>
</evidence>
<feature type="compositionally biased region" description="Low complexity" evidence="1">
    <location>
        <begin position="247"/>
        <end position="273"/>
    </location>
</feature>
<dbReference type="EMBL" id="CAKOFQ010006652">
    <property type="protein sequence ID" value="CAH1953933.1"/>
    <property type="molecule type" value="Genomic_DNA"/>
</dbReference>
<name>A0A9P0JIB4_ACAOB</name>
<reference evidence="3" key="1">
    <citation type="submission" date="2022-03" db="EMBL/GenBank/DDBJ databases">
        <authorList>
            <person name="Sayadi A."/>
        </authorList>
    </citation>
    <scope>NUCLEOTIDE SEQUENCE</scope>
</reference>
<dbReference type="Proteomes" id="UP001152888">
    <property type="component" value="Unassembled WGS sequence"/>
</dbReference>
<evidence type="ECO:0000256" key="1">
    <source>
        <dbReference type="SAM" id="MobiDB-lite"/>
    </source>
</evidence>
<dbReference type="OrthoDB" id="6288648at2759"/>
<evidence type="ECO:0000313" key="3">
    <source>
        <dbReference type="EMBL" id="CAH1953933.1"/>
    </source>
</evidence>
<gene>
    <name evidence="3" type="ORF">ACAOBT_LOCUS302</name>
</gene>
<feature type="compositionally biased region" description="Acidic residues" evidence="1">
    <location>
        <begin position="419"/>
        <end position="428"/>
    </location>
</feature>
<evidence type="ECO:0000313" key="4">
    <source>
        <dbReference type="Proteomes" id="UP001152888"/>
    </source>
</evidence>
<feature type="compositionally biased region" description="Polar residues" evidence="1">
    <location>
        <begin position="232"/>
        <end position="246"/>
    </location>
</feature>
<dbReference type="PROSITE" id="PS51257">
    <property type="entry name" value="PROKAR_LIPOPROTEIN"/>
    <property type="match status" value="1"/>
</dbReference>
<organism evidence="3 4">
    <name type="scientific">Acanthoscelides obtectus</name>
    <name type="common">Bean weevil</name>
    <name type="synonym">Bruchus obtectus</name>
    <dbReference type="NCBI Taxonomy" id="200917"/>
    <lineage>
        <taxon>Eukaryota</taxon>
        <taxon>Metazoa</taxon>
        <taxon>Ecdysozoa</taxon>
        <taxon>Arthropoda</taxon>
        <taxon>Hexapoda</taxon>
        <taxon>Insecta</taxon>
        <taxon>Pterygota</taxon>
        <taxon>Neoptera</taxon>
        <taxon>Endopterygota</taxon>
        <taxon>Coleoptera</taxon>
        <taxon>Polyphaga</taxon>
        <taxon>Cucujiformia</taxon>
        <taxon>Chrysomeloidea</taxon>
        <taxon>Chrysomelidae</taxon>
        <taxon>Bruchinae</taxon>
        <taxon>Bruchini</taxon>
        <taxon>Acanthoscelides</taxon>
    </lineage>
</organism>
<proteinExistence type="predicted"/>
<feature type="transmembrane region" description="Helical" evidence="2">
    <location>
        <begin position="14"/>
        <end position="34"/>
    </location>
</feature>
<sequence length="443" mass="50360">MTASRIIRGTRAKIVLYVCGIFIVTAIIACYNNTLSQLDDVRRSNEICHQQEENLGTQLQVISDYKVRIEKSLKAEKTDHQQTKLTLEAQLNEERTKNEKSFGDVKIKFSSLQQHYNILQTEHEDYKEECSKTQQKQQEEINDLQSKIEELKEEIKKIKASKESLKTEYIELQVQKENIDKQLKQSNSNKNENESQILHLTKENEDLKQELQQLKEKCSFQDTIQEPRAMDDTSSTKPKLSSAADSNNNFFNKNNVLKQPSSSQANIASSKSSTKSGFQNSPGALDNAKPLLVPTVTPDSLKPKVLPAPDTKKLPEGVVAFPEKKSEEPQVEINNNRYQNVNQAAVEHKEPAKDDADHGAHEVFDPPQNHLEGIGFGEAGENQMSNGENVKKLQVGLEKEQNKEKKNQDNDQQDYKELENEEDDDAEGYEDHLARQKDPAVRN</sequence>
<keyword evidence="2" id="KW-0812">Transmembrane</keyword>
<keyword evidence="4" id="KW-1185">Reference proteome</keyword>